<protein>
    <submittedName>
        <fullName evidence="1">D12 class N6 adenine-specific DNA methyltransferase</fullName>
    </submittedName>
</protein>
<keyword evidence="2" id="KW-1185">Reference proteome</keyword>
<evidence type="ECO:0000313" key="2">
    <source>
        <dbReference type="Proteomes" id="UP000183253"/>
    </source>
</evidence>
<reference evidence="1 2" key="1">
    <citation type="submission" date="2016-10" db="EMBL/GenBank/DDBJ databases">
        <authorList>
            <person name="de Groot N.N."/>
        </authorList>
    </citation>
    <scope>NUCLEOTIDE SEQUENCE [LARGE SCALE GENOMIC DNA]</scope>
    <source>
        <strain evidence="1 2">DSM 25383</strain>
    </source>
</reference>
<accession>A0A1H4DF65</accession>
<name>A0A1H4DF65_9BACT</name>
<keyword evidence="1" id="KW-0808">Transferase</keyword>
<dbReference type="AlphaFoldDB" id="A0A1H4DF65"/>
<dbReference type="InterPro" id="IPR029063">
    <property type="entry name" value="SAM-dependent_MTases_sf"/>
</dbReference>
<dbReference type="GO" id="GO:0008168">
    <property type="term" value="F:methyltransferase activity"/>
    <property type="evidence" value="ECO:0007669"/>
    <property type="project" value="UniProtKB-KW"/>
</dbReference>
<dbReference type="Proteomes" id="UP000183253">
    <property type="component" value="Unassembled WGS sequence"/>
</dbReference>
<proteinExistence type="predicted"/>
<organism evidence="1 2">
    <name type="scientific">Alistipes timonensis JC136</name>
    <dbReference type="NCBI Taxonomy" id="1033731"/>
    <lineage>
        <taxon>Bacteria</taxon>
        <taxon>Pseudomonadati</taxon>
        <taxon>Bacteroidota</taxon>
        <taxon>Bacteroidia</taxon>
        <taxon>Bacteroidales</taxon>
        <taxon>Rikenellaceae</taxon>
        <taxon>Alistipes</taxon>
    </lineage>
</organism>
<sequence>MGQKRRFVGEFRKALGHFPGATVFVDLFGGSGLLSHVAKQERPDVQVVYNDFDDFHLRLQNIPRTNALLADIRNFVGGGISRNQRLSEALQKQILDRVAEEEKTGLVDYITLSGSLLFSGKYVTSFDELAKDGFYNTVRQTDFSAEGYLDGVEIVKQDYRELFEQYKDVPGAVFLVDPPYLSTEVGPYKCYWRLADYLDVLKVLQGKSYVYFTSTKSQIVELIDWFTRTQFDSNPFEGAERREFNVTINHNSKYTDIMLYRRI</sequence>
<evidence type="ECO:0000313" key="1">
    <source>
        <dbReference type="EMBL" id="SEA71146.1"/>
    </source>
</evidence>
<dbReference type="GO" id="GO:0032259">
    <property type="term" value="P:methylation"/>
    <property type="evidence" value="ECO:0007669"/>
    <property type="project" value="UniProtKB-KW"/>
</dbReference>
<dbReference type="Gene3D" id="3.40.50.150">
    <property type="entry name" value="Vaccinia Virus protein VP39"/>
    <property type="match status" value="1"/>
</dbReference>
<dbReference type="SUPFAM" id="SSF53335">
    <property type="entry name" value="S-adenosyl-L-methionine-dependent methyltransferases"/>
    <property type="match status" value="1"/>
</dbReference>
<keyword evidence="1" id="KW-0489">Methyltransferase</keyword>
<gene>
    <name evidence="1" type="ORF">SAMN05444145_105256</name>
</gene>
<dbReference type="EMBL" id="FNRI01000005">
    <property type="protein sequence ID" value="SEA71146.1"/>
    <property type="molecule type" value="Genomic_DNA"/>
</dbReference>